<gene>
    <name evidence="1" type="ORF">BEMITA_LOCUS6929</name>
</gene>
<dbReference type="AlphaFoldDB" id="A0A9P0A764"/>
<accession>A0A9P0A764</accession>
<evidence type="ECO:0000313" key="2">
    <source>
        <dbReference type="Proteomes" id="UP001152759"/>
    </source>
</evidence>
<keyword evidence="2" id="KW-1185">Reference proteome</keyword>
<dbReference type="Proteomes" id="UP001152759">
    <property type="component" value="Chromosome 4"/>
</dbReference>
<reference evidence="1" key="1">
    <citation type="submission" date="2021-12" db="EMBL/GenBank/DDBJ databases">
        <authorList>
            <person name="King R."/>
        </authorList>
    </citation>
    <scope>NUCLEOTIDE SEQUENCE</scope>
</reference>
<organism evidence="1 2">
    <name type="scientific">Bemisia tabaci</name>
    <name type="common">Sweetpotato whitefly</name>
    <name type="synonym">Aleurodes tabaci</name>
    <dbReference type="NCBI Taxonomy" id="7038"/>
    <lineage>
        <taxon>Eukaryota</taxon>
        <taxon>Metazoa</taxon>
        <taxon>Ecdysozoa</taxon>
        <taxon>Arthropoda</taxon>
        <taxon>Hexapoda</taxon>
        <taxon>Insecta</taxon>
        <taxon>Pterygota</taxon>
        <taxon>Neoptera</taxon>
        <taxon>Paraneoptera</taxon>
        <taxon>Hemiptera</taxon>
        <taxon>Sternorrhyncha</taxon>
        <taxon>Aleyrodoidea</taxon>
        <taxon>Aleyrodidae</taxon>
        <taxon>Aleyrodinae</taxon>
        <taxon>Bemisia</taxon>
    </lineage>
</organism>
<proteinExistence type="predicted"/>
<name>A0A9P0A764_BEMTA</name>
<sequence length="194" mass="21273">MTVITKPISGSKSDKLQDPLVVNEQLKQGIVRSIDTRLITEPTPHRTEGWLRAPQRGGALRRESAPGSRGKPASCIAYPGLEMRREYALPQGRAVQSVVGLFVSGTDYNSIVFLESSPASYNSSGFPICSSKNPIDSRVFFESLNSESKRLFFPVQVNELTSSFALFVDTSLSTKITSNCVLIENCRKGRKVAT</sequence>
<protein>
    <submittedName>
        <fullName evidence="1">Uncharacterized protein</fullName>
    </submittedName>
</protein>
<evidence type="ECO:0000313" key="1">
    <source>
        <dbReference type="EMBL" id="CAH0387976.1"/>
    </source>
</evidence>
<dbReference type="EMBL" id="OU963865">
    <property type="protein sequence ID" value="CAH0387976.1"/>
    <property type="molecule type" value="Genomic_DNA"/>
</dbReference>